<dbReference type="EC" id="2.7.2.7" evidence="9"/>
<comment type="similarity">
    <text evidence="2 9 10">Belongs to the acetokinase family.</text>
</comment>
<keyword evidence="6 9" id="KW-0418">Kinase</keyword>
<keyword evidence="12" id="KW-1185">Reference proteome</keyword>
<accession>A0A418IL66</accession>
<keyword evidence="3 9" id="KW-0963">Cytoplasm</keyword>
<keyword evidence="5 9" id="KW-0547">Nucleotide-binding</keyword>
<dbReference type="AlphaFoldDB" id="A0A418IL66"/>
<dbReference type="GO" id="GO:0006083">
    <property type="term" value="P:acetate metabolic process"/>
    <property type="evidence" value="ECO:0007669"/>
    <property type="project" value="TreeGrafter"/>
</dbReference>
<dbReference type="PANTHER" id="PTHR21060">
    <property type="entry name" value="ACETATE KINASE"/>
    <property type="match status" value="1"/>
</dbReference>
<comment type="caution">
    <text evidence="11">The sequence shown here is derived from an EMBL/GenBank/DDBJ whole genome shotgun (WGS) entry which is preliminary data.</text>
</comment>
<dbReference type="Proteomes" id="UP000285567">
    <property type="component" value="Unassembled WGS sequence"/>
</dbReference>
<dbReference type="GO" id="GO:0047761">
    <property type="term" value="F:butyrate kinase activity"/>
    <property type="evidence" value="ECO:0007669"/>
    <property type="project" value="UniProtKB-UniRule"/>
</dbReference>
<dbReference type="RefSeq" id="WP_119604146.1">
    <property type="nucleotide sequence ID" value="NZ_QXUL01000069.1"/>
</dbReference>
<evidence type="ECO:0000313" key="12">
    <source>
        <dbReference type="Proteomes" id="UP000285567"/>
    </source>
</evidence>
<dbReference type="OrthoDB" id="9771859at2"/>
<dbReference type="Pfam" id="PF00871">
    <property type="entry name" value="Acetate_kinase"/>
    <property type="match status" value="1"/>
</dbReference>
<reference evidence="11 12" key="1">
    <citation type="journal article" date="2016" name="Front. Microbiol.">
        <title>Comprehensive Phylogenetic Analysis of Bovine Non-aureus Staphylococci Species Based on Whole-Genome Sequencing.</title>
        <authorList>
            <person name="Naushad S."/>
            <person name="Barkema H.W."/>
            <person name="Luby C."/>
            <person name="Condas L.A."/>
            <person name="Nobrega D.B."/>
            <person name="Carson D.A."/>
            <person name="De Buck J."/>
        </authorList>
    </citation>
    <scope>NUCLEOTIDE SEQUENCE [LARGE SCALE GENOMIC DNA]</scope>
    <source>
        <strain evidence="11 12">SNUC 102</strain>
    </source>
</reference>
<name>A0A418IL66_STAXY</name>
<dbReference type="PRINTS" id="PR00471">
    <property type="entry name" value="ACETATEKNASE"/>
</dbReference>
<evidence type="ECO:0000256" key="6">
    <source>
        <dbReference type="ARBA" id="ARBA00022777"/>
    </source>
</evidence>
<comment type="catalytic activity">
    <reaction evidence="8 9">
        <text>butanoate + ATP = butanoyl phosphate + ADP</text>
        <dbReference type="Rhea" id="RHEA:13585"/>
        <dbReference type="ChEBI" id="CHEBI:17968"/>
        <dbReference type="ChEBI" id="CHEBI:30616"/>
        <dbReference type="ChEBI" id="CHEBI:58079"/>
        <dbReference type="ChEBI" id="CHEBI:456216"/>
        <dbReference type="EC" id="2.7.2.7"/>
    </reaction>
</comment>
<organism evidence="11 12">
    <name type="scientific">Staphylococcus xylosus</name>
    <dbReference type="NCBI Taxonomy" id="1288"/>
    <lineage>
        <taxon>Bacteria</taxon>
        <taxon>Bacillati</taxon>
        <taxon>Bacillota</taxon>
        <taxon>Bacilli</taxon>
        <taxon>Bacillales</taxon>
        <taxon>Staphylococcaceae</taxon>
        <taxon>Staphylococcus</taxon>
    </lineage>
</organism>
<evidence type="ECO:0000256" key="5">
    <source>
        <dbReference type="ARBA" id="ARBA00022741"/>
    </source>
</evidence>
<gene>
    <name evidence="9 11" type="primary">buk</name>
    <name evidence="11" type="ORF">BU097_11665</name>
</gene>
<dbReference type="EMBL" id="QXUL01000069">
    <property type="protein sequence ID" value="RIN08564.1"/>
    <property type="molecule type" value="Genomic_DNA"/>
</dbReference>
<dbReference type="InterPro" id="IPR023865">
    <property type="entry name" value="Aliphatic_acid_kinase_CS"/>
</dbReference>
<dbReference type="InterPro" id="IPR011245">
    <property type="entry name" value="Butyrate_kin"/>
</dbReference>
<evidence type="ECO:0000256" key="3">
    <source>
        <dbReference type="ARBA" id="ARBA00022490"/>
    </source>
</evidence>
<protein>
    <recommendedName>
        <fullName evidence="9">Probable butyrate kinase</fullName>
        <shortName evidence="9">BK</shortName>
        <ecNumber evidence="9">2.7.2.7</ecNumber>
    </recommendedName>
    <alternativeName>
        <fullName evidence="9">Branched-chain carboxylic acid kinase</fullName>
    </alternativeName>
</protein>
<dbReference type="GO" id="GO:0008776">
    <property type="term" value="F:acetate kinase activity"/>
    <property type="evidence" value="ECO:0007669"/>
    <property type="project" value="TreeGrafter"/>
</dbReference>
<evidence type="ECO:0000256" key="8">
    <source>
        <dbReference type="ARBA" id="ARBA00048596"/>
    </source>
</evidence>
<keyword evidence="7 9" id="KW-0067">ATP-binding</keyword>
<dbReference type="CDD" id="cd24011">
    <property type="entry name" value="ASKHA_NBD_BK"/>
    <property type="match status" value="1"/>
</dbReference>
<evidence type="ECO:0000256" key="9">
    <source>
        <dbReference type="HAMAP-Rule" id="MF_00542"/>
    </source>
</evidence>
<dbReference type="InterPro" id="IPR043129">
    <property type="entry name" value="ATPase_NBD"/>
</dbReference>
<dbReference type="InterPro" id="IPR000890">
    <property type="entry name" value="Aliphatic_acid_kin_short-chain"/>
</dbReference>
<dbReference type="HAMAP" id="MF_00542">
    <property type="entry name" value="Butyrate_kinase"/>
    <property type="match status" value="1"/>
</dbReference>
<comment type="subcellular location">
    <subcellularLocation>
        <location evidence="1 9">Cytoplasm</location>
    </subcellularLocation>
</comment>
<dbReference type="PROSITE" id="PS01075">
    <property type="entry name" value="ACETATE_KINASE_1"/>
    <property type="match status" value="1"/>
</dbReference>
<dbReference type="PROSITE" id="PS01076">
    <property type="entry name" value="ACETATE_KINASE_2"/>
    <property type="match status" value="1"/>
</dbReference>
<keyword evidence="4 9" id="KW-0808">Transferase</keyword>
<dbReference type="NCBIfam" id="TIGR02707">
    <property type="entry name" value="butyr_kinase"/>
    <property type="match status" value="1"/>
</dbReference>
<dbReference type="SUPFAM" id="SSF53067">
    <property type="entry name" value="Actin-like ATPase domain"/>
    <property type="match status" value="2"/>
</dbReference>
<dbReference type="GO" id="GO:0005524">
    <property type="term" value="F:ATP binding"/>
    <property type="evidence" value="ECO:0007669"/>
    <property type="project" value="UniProtKB-KW"/>
</dbReference>
<dbReference type="NCBIfam" id="NF002834">
    <property type="entry name" value="PRK03011.1-5"/>
    <property type="match status" value="1"/>
</dbReference>
<sequence length="353" mass="39338">MTRILVLNLGSTSSKIAVYKAHQCMWYDTIRHDIQLTNIPLLEQKPLRLKEIIYSLNLTSDYTNKNFDAIACRGGLLKPMQGGVYHINNEMYEDLKAFKYGVHASNLSGMIGYELGIEMNIPAFIIDPVVVDELFDIAKVTGLKNIKRRSIFHALNQKAVARLYASSIQQAYEDVNVIVAHMGGGITIGAHKNGQVVDVNDGLLGEGPFSPERAGSIPNDQLYEFGYNHNFTPEEMNHFLSKKGGFISMFKTNDLKLLSDKYDSNSEVKLAFDALAYQVSNAIGARSIIFRGQVDQIILTGGLSYNKLLVQKIISFVDWIAPVTIYPGEKEMDTLALRTSNVLDGKEKVKAYS</sequence>
<dbReference type="PANTHER" id="PTHR21060:SF3">
    <property type="entry name" value="BUTYRATE KINASE 2-RELATED"/>
    <property type="match status" value="1"/>
</dbReference>
<evidence type="ECO:0000256" key="1">
    <source>
        <dbReference type="ARBA" id="ARBA00004496"/>
    </source>
</evidence>
<dbReference type="PIRSF" id="PIRSF036458">
    <property type="entry name" value="Butyrate_kin"/>
    <property type="match status" value="1"/>
</dbReference>
<dbReference type="Gene3D" id="3.30.420.40">
    <property type="match status" value="2"/>
</dbReference>
<evidence type="ECO:0000256" key="2">
    <source>
        <dbReference type="ARBA" id="ARBA00008748"/>
    </source>
</evidence>
<evidence type="ECO:0000313" key="11">
    <source>
        <dbReference type="EMBL" id="RIN08564.1"/>
    </source>
</evidence>
<evidence type="ECO:0000256" key="10">
    <source>
        <dbReference type="RuleBase" id="RU003835"/>
    </source>
</evidence>
<dbReference type="GO" id="GO:0005737">
    <property type="term" value="C:cytoplasm"/>
    <property type="evidence" value="ECO:0007669"/>
    <property type="project" value="UniProtKB-SubCell"/>
</dbReference>
<evidence type="ECO:0000256" key="4">
    <source>
        <dbReference type="ARBA" id="ARBA00022679"/>
    </source>
</evidence>
<proteinExistence type="inferred from homology"/>
<evidence type="ECO:0000256" key="7">
    <source>
        <dbReference type="ARBA" id="ARBA00022840"/>
    </source>
</evidence>